<dbReference type="GO" id="GO:0005975">
    <property type="term" value="P:carbohydrate metabolic process"/>
    <property type="evidence" value="ECO:0007669"/>
    <property type="project" value="InterPro"/>
</dbReference>
<keyword evidence="3" id="KW-0378">Hydrolase</keyword>
<dbReference type="InterPro" id="IPR008928">
    <property type="entry name" value="6-hairpin_glycosidase_sf"/>
</dbReference>
<sequence length="1040" mass="112432">MGRVMISRRGFLGATAVTGVALGVPGTARAAAPGGGMRVTALDVQDAPNPLGMDEPAPRLGWRLASPRRGDAQTAYQVVVTSGRDVVWDSGRVASAQTRNIVYGGPELLPGRRYEWKVRAWDAAGGTSGWSDPGWWETGVGDWGTGWIWPGSTVPVWDDFRLEADLTVTELAFGLFFRADGDANGYMWQLSEGSLLRPHKLVNGSWSVLKSVPIPVERVIGTPLKVAIDARGATIRTYVNGDLVDTLSDGTFASGTVGLRTDGREAGVLRRITVTGGGPPFDDDLVGGAPYRWSGGTVADGELRITNAVAFPRPYNPLLRKEFTLRARPSRARAYICGLGYHELFINGERVGDHVLDPAWTDYARRVGYVVHDVTRHLAKGRNAVGVALGRGWFGGMGAGKMGPGDPVPEPGTGWDGRQRLLFRLVADGAAIVGDGTWRTAPGPSYAGAVTPDTEHHDARLAVPGWSSPGFDDAAWTPAKPIRTAGVEVRAQAIEPIKITDSLRPVGITNPAAGVYVYDFGVNIAGVVRLKVRGPAGTEVRLRHGERLDADGTVHPGGRDQTDTYVLSGKGTEVWQPSFTYKGFQFVEVRGYPGTPGRDALRALRLHTAFASTGRFTCANGLLNQIHEAARSTLLNNHVSVPTDGSMEEKLPWTGDAGLMEDSAFANYDMRRFYAKWLTDIRDTQGEDGNIASWAPQPRPGFRPPSPSWANQYVATVWNLHRYYDAPWALAEYYDSLARYAAYEAGRLDGKGLSTDEWGDYNAPSAQSAAVNALMGTAYVYRTHVQLAEIAAELGKDADARRLRGKAAEVARSFNAAYLDAGRGLYRADDAYRQTPNVLALAFGLVPSEHVKAVVANLVQDVAETHDGHLDTGVLGTKYLLPVLCDHGHADLAYRVATQTTEPSWGFWFANGATSLWEMWHLGSRSRGHGFLGTVDEWFYRYVAGIEPAAPGYRRILMRPCLPAGLARAEASIDTVRGRAAVSWRREGGRLELRAEVPVGAAAEVRLPAAAVALDGARPLGPGRFEAGPGTHRFQVRRGR</sequence>
<evidence type="ECO:0000256" key="1">
    <source>
        <dbReference type="ARBA" id="ARBA00001445"/>
    </source>
</evidence>
<organism evidence="8 9">
    <name type="scientific">Actinomadura decatromicini</name>
    <dbReference type="NCBI Taxonomy" id="2604572"/>
    <lineage>
        <taxon>Bacteria</taxon>
        <taxon>Bacillati</taxon>
        <taxon>Actinomycetota</taxon>
        <taxon>Actinomycetes</taxon>
        <taxon>Streptosporangiales</taxon>
        <taxon>Thermomonosporaceae</taxon>
        <taxon>Actinomadura</taxon>
    </lineage>
</organism>
<dbReference type="NCBIfam" id="TIGR01409">
    <property type="entry name" value="TAT_signal_seq"/>
    <property type="match status" value="1"/>
</dbReference>
<dbReference type="Proteomes" id="UP000323505">
    <property type="component" value="Unassembled WGS sequence"/>
</dbReference>
<evidence type="ECO:0000313" key="9">
    <source>
        <dbReference type="Proteomes" id="UP000323505"/>
    </source>
</evidence>
<dbReference type="InterPro" id="IPR036116">
    <property type="entry name" value="FN3_sf"/>
</dbReference>
<dbReference type="Gene3D" id="2.60.120.260">
    <property type="entry name" value="Galactose-binding domain-like"/>
    <property type="match status" value="2"/>
</dbReference>
<dbReference type="Gene3D" id="2.60.40.10">
    <property type="entry name" value="Immunoglobulins"/>
    <property type="match status" value="1"/>
</dbReference>
<protein>
    <recommendedName>
        <fullName evidence="2">alpha-L-rhamnosidase</fullName>
        <ecNumber evidence="2">3.2.1.40</ecNumber>
    </recommendedName>
</protein>
<dbReference type="Pfam" id="PF17389">
    <property type="entry name" value="Bac_rhamnosid6H"/>
    <property type="match status" value="1"/>
</dbReference>
<dbReference type="PIRSF" id="PIRSF010631">
    <property type="entry name" value="A-rhamnsds"/>
    <property type="match status" value="1"/>
</dbReference>
<evidence type="ECO:0000259" key="4">
    <source>
        <dbReference type="Pfam" id="PF05592"/>
    </source>
</evidence>
<dbReference type="GO" id="GO:0030596">
    <property type="term" value="F:alpha-L-rhamnosidase activity"/>
    <property type="evidence" value="ECO:0007669"/>
    <property type="project" value="UniProtKB-EC"/>
</dbReference>
<dbReference type="InterPro" id="IPR019546">
    <property type="entry name" value="TAT_signal_bac_arc"/>
</dbReference>
<evidence type="ECO:0000313" key="8">
    <source>
        <dbReference type="EMBL" id="TYK42711.1"/>
    </source>
</evidence>
<dbReference type="Pfam" id="PF08531">
    <property type="entry name" value="Bac_rhamnosid_N"/>
    <property type="match status" value="1"/>
</dbReference>
<feature type="domain" description="Bacterial alpha-L-rhamnosidase N-terminal" evidence="5">
    <location>
        <begin position="328"/>
        <end position="500"/>
    </location>
</feature>
<dbReference type="PANTHER" id="PTHR33307:SF6">
    <property type="entry name" value="ALPHA-RHAMNOSIDASE (EUROFUNG)-RELATED"/>
    <property type="match status" value="1"/>
</dbReference>
<dbReference type="SUPFAM" id="SSF48208">
    <property type="entry name" value="Six-hairpin glycosidases"/>
    <property type="match status" value="1"/>
</dbReference>
<dbReference type="Gene3D" id="1.50.10.10">
    <property type="match status" value="1"/>
</dbReference>
<dbReference type="InterPro" id="IPR013783">
    <property type="entry name" value="Ig-like_fold"/>
</dbReference>
<dbReference type="SUPFAM" id="SSF49265">
    <property type="entry name" value="Fibronectin type III"/>
    <property type="match status" value="1"/>
</dbReference>
<dbReference type="InterPro" id="IPR035398">
    <property type="entry name" value="Bac_rhamnosid_C"/>
</dbReference>
<accession>A0A5D3F315</accession>
<dbReference type="PANTHER" id="PTHR33307">
    <property type="entry name" value="ALPHA-RHAMNOSIDASE (EUROFUNG)"/>
    <property type="match status" value="1"/>
</dbReference>
<dbReference type="InterPro" id="IPR013737">
    <property type="entry name" value="Bac_rhamnosid_N"/>
</dbReference>
<dbReference type="InterPro" id="IPR012341">
    <property type="entry name" value="6hp_glycosidase-like_sf"/>
</dbReference>
<evidence type="ECO:0000256" key="3">
    <source>
        <dbReference type="ARBA" id="ARBA00022801"/>
    </source>
</evidence>
<comment type="caution">
    <text evidence="8">The sequence shown here is derived from an EMBL/GenBank/DDBJ whole genome shotgun (WGS) entry which is preliminary data.</text>
</comment>
<dbReference type="Pfam" id="PF17390">
    <property type="entry name" value="Bac_rhamnosid_C"/>
    <property type="match status" value="1"/>
</dbReference>
<dbReference type="EMBL" id="VSRQ01000016">
    <property type="protein sequence ID" value="TYK42711.1"/>
    <property type="molecule type" value="Genomic_DNA"/>
</dbReference>
<feature type="domain" description="Alpha-L-rhamnosidase C-terminal" evidence="7">
    <location>
        <begin position="945"/>
        <end position="1011"/>
    </location>
</feature>
<dbReference type="InterPro" id="IPR008902">
    <property type="entry name" value="Rhamnosid_concanavalin"/>
</dbReference>
<dbReference type="EC" id="3.2.1.40" evidence="2"/>
<reference evidence="8 9" key="1">
    <citation type="submission" date="2019-08" db="EMBL/GenBank/DDBJ databases">
        <title>Actinomadura sp. nov. CYP1-5 isolated from mountain soil.</title>
        <authorList>
            <person name="Songsumanus A."/>
            <person name="Kuncharoen N."/>
            <person name="Kudo T."/>
            <person name="Yuki M."/>
            <person name="Igarashi Y."/>
            <person name="Tanasupawat S."/>
        </authorList>
    </citation>
    <scope>NUCLEOTIDE SEQUENCE [LARGE SCALE GENOMIC DNA]</scope>
    <source>
        <strain evidence="8 9">CYP1-5</strain>
    </source>
</reference>
<dbReference type="AlphaFoldDB" id="A0A5D3F315"/>
<gene>
    <name evidence="8" type="ORF">FXF68_41790</name>
</gene>
<dbReference type="InterPro" id="IPR035396">
    <property type="entry name" value="Bac_rhamnosid6H"/>
</dbReference>
<dbReference type="PROSITE" id="PS51318">
    <property type="entry name" value="TAT"/>
    <property type="match status" value="1"/>
</dbReference>
<dbReference type="InterPro" id="IPR016007">
    <property type="entry name" value="Alpha_rhamnosid"/>
</dbReference>
<dbReference type="Pfam" id="PF25788">
    <property type="entry name" value="Ig_Rha78A_N"/>
    <property type="match status" value="1"/>
</dbReference>
<dbReference type="InterPro" id="IPR006311">
    <property type="entry name" value="TAT_signal"/>
</dbReference>
<feature type="domain" description="Alpha-L-rhamnosidase concanavalin-like" evidence="4">
    <location>
        <begin position="513"/>
        <end position="605"/>
    </location>
</feature>
<evidence type="ECO:0000259" key="7">
    <source>
        <dbReference type="Pfam" id="PF17390"/>
    </source>
</evidence>
<evidence type="ECO:0000259" key="5">
    <source>
        <dbReference type="Pfam" id="PF08531"/>
    </source>
</evidence>
<proteinExistence type="predicted"/>
<keyword evidence="9" id="KW-1185">Reference proteome</keyword>
<evidence type="ECO:0000259" key="6">
    <source>
        <dbReference type="Pfam" id="PF17389"/>
    </source>
</evidence>
<name>A0A5D3F315_9ACTN</name>
<dbReference type="Gene3D" id="2.60.120.560">
    <property type="entry name" value="Exo-inulinase, domain 1"/>
    <property type="match status" value="1"/>
</dbReference>
<comment type="catalytic activity">
    <reaction evidence="1">
        <text>Hydrolysis of terminal non-reducing alpha-L-rhamnose residues in alpha-L-rhamnosides.</text>
        <dbReference type="EC" id="3.2.1.40"/>
    </reaction>
</comment>
<evidence type="ECO:0000256" key="2">
    <source>
        <dbReference type="ARBA" id="ARBA00012652"/>
    </source>
</evidence>
<dbReference type="Pfam" id="PF05592">
    <property type="entry name" value="Bac_rhamnosid"/>
    <property type="match status" value="1"/>
</dbReference>
<dbReference type="Gene3D" id="2.60.420.10">
    <property type="entry name" value="Maltose phosphorylase, domain 3"/>
    <property type="match status" value="1"/>
</dbReference>
<feature type="domain" description="Alpha-L-rhamnosidase six-hairpin glycosidase" evidence="6">
    <location>
        <begin position="612"/>
        <end position="943"/>
    </location>
</feature>